<evidence type="ECO:0000313" key="11">
    <source>
        <dbReference type="EMBL" id="KHF42893.1"/>
    </source>
</evidence>
<evidence type="ECO:0000256" key="7">
    <source>
        <dbReference type="ARBA" id="ARBA00022806"/>
    </source>
</evidence>
<dbReference type="GO" id="GO:0005524">
    <property type="term" value="F:ATP binding"/>
    <property type="evidence" value="ECO:0007669"/>
    <property type="project" value="UniProtKB-KW"/>
</dbReference>
<sequence>MLLVDLRFWGKERGLEGARYPLVCHGLDAAAAVRWLWKRYLSARVRAGLAEAVGLTEEQTCRVLEFWAAAHDVGKLTPGFQEQVGVPEGYLPDSTGRRCRHEEASHIWLPSALTAVEHTTNSRNARLIAQMLGGHHGVFRRRDSADFRPGMFVHLGLGDSSWDLQRHAHLQAWRALLEPPTLPRRLSRHAAAVATGVVILADWLVSQIDYVRSRLPSLPEQGDLPSLSEFLSGSREATESVVRQAGLSRLRLRDGTFEEEFGFDEPNELQSSIAAELPGLLGNPGLLMIAAPTGFGKTEAALHAARLLSDAAGTSGMFFALPTMATSDEMFNRIARYVVRRAETGVAQSLLHGMAWLKPLRETLEQIHAEEGLSSDDETQVHGLEWLQGLKRAMLAPVGVGTIDQALLAVLPVRHNALRLFSLLGKTVVIDEVHAFSPYMRRLLCTLLGWLGEWNVPVVLLSATLPRNIAAELAAAYRGQNTGTPPDVPVPYPGWTYIERESGIKTRPVDFPRSHRRTLSVQLRPVAVARESGPDRLPVLREVLAPIVVDEGGGCALVLCTTVAEAQQTYRALRDWLGETDVDLRLLHARYPMHRRETLTAELMRAFGKPQRGDGGASHVGNRPAKAVVVATQVVEQSLDLDFDLVVSDLAPIELLLQRAGRLQRHSGWDPHRPAWADVSRGGQRRFIVLTAPDGDLHRLPRSWKFIYPPISLIRAHRLLAERAARGVRIPDDVQELVDRGNPGQFPDLDDPSVSGFTEEEIRRSAESLVETGTADSASIPVPKALTNLTDLSKGSLEEEQVTTRFNADSHRALPLFRTHDGALRLGGAHGESLPVPREGKLSKDELKSIMKHTVPVPGSVVRGKDERHQLPEPWREITVLRDLVVLPHHIDEDGTVHPASVGGRKLLLDDVLGLLAVE</sequence>
<evidence type="ECO:0000259" key="10">
    <source>
        <dbReference type="PROSITE" id="PS51643"/>
    </source>
</evidence>
<keyword evidence="5" id="KW-0547">Nucleotide-binding</keyword>
<keyword evidence="6" id="KW-0378">Hydrolase</keyword>
<evidence type="ECO:0000256" key="1">
    <source>
        <dbReference type="ARBA" id="ARBA00006847"/>
    </source>
</evidence>
<gene>
    <name evidence="11" type="ORF">MINT15_30950</name>
</gene>
<dbReference type="EMBL" id="JRZE01000006">
    <property type="protein sequence ID" value="KHF42893.1"/>
    <property type="molecule type" value="Genomic_DNA"/>
</dbReference>
<keyword evidence="9" id="KW-0051">Antiviral defense</keyword>
<dbReference type="InterPro" id="IPR054712">
    <property type="entry name" value="Cas3-like_dom"/>
</dbReference>
<feature type="domain" description="HD Cas3-type" evidence="10">
    <location>
        <begin position="15"/>
        <end position="204"/>
    </location>
</feature>
<dbReference type="Proteomes" id="UP000030848">
    <property type="component" value="Unassembled WGS sequence"/>
</dbReference>
<dbReference type="Gene3D" id="1.10.3210.30">
    <property type="match status" value="1"/>
</dbReference>
<comment type="similarity">
    <text evidence="2">In the central section; belongs to the CRISPR-associated helicase Cas3 family.</text>
</comment>
<proteinExistence type="inferred from homology"/>
<dbReference type="SUPFAM" id="SSF52540">
    <property type="entry name" value="P-loop containing nucleoside triphosphate hydrolases"/>
    <property type="match status" value="1"/>
</dbReference>
<dbReference type="Pfam" id="PF22590">
    <property type="entry name" value="Cas3-like_C_2"/>
    <property type="match status" value="1"/>
</dbReference>
<dbReference type="InterPro" id="IPR050547">
    <property type="entry name" value="DEAD_box_RNA_helicases"/>
</dbReference>
<dbReference type="PANTHER" id="PTHR47963:SF9">
    <property type="entry name" value="CRISPR-ASSOCIATED ENDONUCLEASE_HELICASE CAS3"/>
    <property type="match status" value="1"/>
</dbReference>
<evidence type="ECO:0000256" key="4">
    <source>
        <dbReference type="ARBA" id="ARBA00022723"/>
    </source>
</evidence>
<organism evidence="11 12">
    <name type="scientific">Saccharomonospora viridis</name>
    <dbReference type="NCBI Taxonomy" id="1852"/>
    <lineage>
        <taxon>Bacteria</taxon>
        <taxon>Bacillati</taxon>
        <taxon>Actinomycetota</taxon>
        <taxon>Actinomycetes</taxon>
        <taxon>Pseudonocardiales</taxon>
        <taxon>Pseudonocardiaceae</taxon>
        <taxon>Saccharomonospora</taxon>
    </lineage>
</organism>
<dbReference type="InterPro" id="IPR011545">
    <property type="entry name" value="DEAD/DEAH_box_helicase_dom"/>
</dbReference>
<dbReference type="GO" id="GO:0004518">
    <property type="term" value="F:nuclease activity"/>
    <property type="evidence" value="ECO:0007669"/>
    <property type="project" value="UniProtKB-KW"/>
</dbReference>
<dbReference type="SMART" id="SM00487">
    <property type="entry name" value="DEXDc"/>
    <property type="match status" value="1"/>
</dbReference>
<dbReference type="CDD" id="cd09641">
    <property type="entry name" value="Cas3''_I"/>
    <property type="match status" value="1"/>
</dbReference>
<protein>
    <submittedName>
        <fullName evidence="11">CRISPR-associated protein Cas3</fullName>
    </submittedName>
</protein>
<name>A0A837D559_9PSEU</name>
<evidence type="ECO:0000256" key="9">
    <source>
        <dbReference type="ARBA" id="ARBA00023118"/>
    </source>
</evidence>
<evidence type="ECO:0000313" key="12">
    <source>
        <dbReference type="Proteomes" id="UP000030848"/>
    </source>
</evidence>
<dbReference type="GO" id="GO:0051607">
    <property type="term" value="P:defense response to virus"/>
    <property type="evidence" value="ECO:0007669"/>
    <property type="project" value="UniProtKB-KW"/>
</dbReference>
<dbReference type="Pfam" id="PF00270">
    <property type="entry name" value="DEAD"/>
    <property type="match status" value="1"/>
</dbReference>
<dbReference type="PROSITE" id="PS51643">
    <property type="entry name" value="HD_CAS3"/>
    <property type="match status" value="1"/>
</dbReference>
<dbReference type="Pfam" id="PF18395">
    <property type="entry name" value="Cas3_C"/>
    <property type="match status" value="1"/>
</dbReference>
<dbReference type="Gene3D" id="3.40.50.300">
    <property type="entry name" value="P-loop containing nucleotide triphosphate hydrolases"/>
    <property type="match status" value="2"/>
</dbReference>
<dbReference type="InterPro" id="IPR006474">
    <property type="entry name" value="Helicase_Cas3_CRISPR-ass_core"/>
</dbReference>
<dbReference type="InterPro" id="IPR027417">
    <property type="entry name" value="P-loop_NTPase"/>
</dbReference>
<evidence type="ECO:0000256" key="2">
    <source>
        <dbReference type="ARBA" id="ARBA00009046"/>
    </source>
</evidence>
<comment type="similarity">
    <text evidence="1">In the N-terminal section; belongs to the CRISPR-associated nuclease Cas3-HD family.</text>
</comment>
<dbReference type="Pfam" id="PF18019">
    <property type="entry name" value="Cas3_HD"/>
    <property type="match status" value="1"/>
</dbReference>
<dbReference type="InterPro" id="IPR014001">
    <property type="entry name" value="Helicase_ATP-bd"/>
</dbReference>
<keyword evidence="4" id="KW-0479">Metal-binding</keyword>
<evidence type="ECO:0000256" key="6">
    <source>
        <dbReference type="ARBA" id="ARBA00022801"/>
    </source>
</evidence>
<dbReference type="GO" id="GO:0003724">
    <property type="term" value="F:RNA helicase activity"/>
    <property type="evidence" value="ECO:0007669"/>
    <property type="project" value="TreeGrafter"/>
</dbReference>
<dbReference type="GO" id="GO:0003723">
    <property type="term" value="F:RNA binding"/>
    <property type="evidence" value="ECO:0007669"/>
    <property type="project" value="TreeGrafter"/>
</dbReference>
<dbReference type="NCBIfam" id="TIGR01596">
    <property type="entry name" value="cas3_HD"/>
    <property type="match status" value="1"/>
</dbReference>
<comment type="caution">
    <text evidence="11">The sequence shown here is derived from an EMBL/GenBank/DDBJ whole genome shotgun (WGS) entry which is preliminary data.</text>
</comment>
<dbReference type="GO" id="GO:0046872">
    <property type="term" value="F:metal ion binding"/>
    <property type="evidence" value="ECO:0007669"/>
    <property type="project" value="UniProtKB-KW"/>
</dbReference>
<keyword evidence="7" id="KW-0347">Helicase</keyword>
<dbReference type="AlphaFoldDB" id="A0A837D559"/>
<dbReference type="GO" id="GO:0016787">
    <property type="term" value="F:hydrolase activity"/>
    <property type="evidence" value="ECO:0007669"/>
    <property type="project" value="UniProtKB-KW"/>
</dbReference>
<dbReference type="NCBIfam" id="TIGR01587">
    <property type="entry name" value="cas3_core"/>
    <property type="match status" value="1"/>
</dbReference>
<evidence type="ECO:0000256" key="3">
    <source>
        <dbReference type="ARBA" id="ARBA00022722"/>
    </source>
</evidence>
<keyword evidence="3" id="KW-0540">Nuclease</keyword>
<evidence type="ECO:0000256" key="8">
    <source>
        <dbReference type="ARBA" id="ARBA00022840"/>
    </source>
</evidence>
<dbReference type="InterPro" id="IPR041372">
    <property type="entry name" value="Cas3_C"/>
</dbReference>
<accession>A0A837D559</accession>
<dbReference type="InterPro" id="IPR006483">
    <property type="entry name" value="CRISPR-assoc_Cas3_HD"/>
</dbReference>
<dbReference type="OrthoDB" id="9810236at2"/>
<dbReference type="PANTHER" id="PTHR47963">
    <property type="entry name" value="DEAD-BOX ATP-DEPENDENT RNA HELICASE 47, MITOCHONDRIAL"/>
    <property type="match status" value="1"/>
</dbReference>
<keyword evidence="8" id="KW-0067">ATP-binding</keyword>
<dbReference type="InterPro" id="IPR038257">
    <property type="entry name" value="CRISPR-assoc_Cas3_HD_sf"/>
</dbReference>
<reference evidence="11 12" key="1">
    <citation type="submission" date="2014-10" db="EMBL/GenBank/DDBJ databases">
        <title>Genome sequence of Micropolyspora internatus JCM3315.</title>
        <authorList>
            <person name="Shin S.-K."/>
            <person name="Yi H."/>
        </authorList>
    </citation>
    <scope>NUCLEOTIDE SEQUENCE [LARGE SCALE GENOMIC DNA]</scope>
    <source>
        <strain evidence="11 12">JCM 3315</strain>
    </source>
</reference>
<evidence type="ECO:0000256" key="5">
    <source>
        <dbReference type="ARBA" id="ARBA00022741"/>
    </source>
</evidence>